<feature type="region of interest" description="Disordered" evidence="18">
    <location>
        <begin position="1"/>
        <end position="38"/>
    </location>
</feature>
<keyword evidence="7" id="KW-0498">Mitosis</keyword>
<dbReference type="GO" id="GO:0005524">
    <property type="term" value="F:ATP binding"/>
    <property type="evidence" value="ECO:0007669"/>
    <property type="project" value="UniProtKB-UniRule"/>
</dbReference>
<evidence type="ECO:0000256" key="11">
    <source>
        <dbReference type="ARBA" id="ARBA00047899"/>
    </source>
</evidence>
<accession>A0A5E4DA91</accession>
<feature type="binding site" evidence="14">
    <location>
        <begin position="183"/>
        <end position="184"/>
    </location>
    <ligand>
        <name>ATP</name>
        <dbReference type="ChEBI" id="CHEBI:30616"/>
    </ligand>
</feature>
<evidence type="ECO:0000313" key="20">
    <source>
        <dbReference type="EMBL" id="VTJ89982.1"/>
    </source>
</evidence>
<evidence type="ECO:0000256" key="10">
    <source>
        <dbReference type="ARBA" id="ARBA00023306"/>
    </source>
</evidence>
<dbReference type="EC" id="2.7.11.1" evidence="2"/>
<dbReference type="PROSITE" id="PS00108">
    <property type="entry name" value="PROTEIN_KINASE_ST"/>
    <property type="match status" value="1"/>
</dbReference>
<dbReference type="EMBL" id="CABDUW010003986">
    <property type="protein sequence ID" value="VTJ89982.1"/>
    <property type="molecule type" value="Genomic_DNA"/>
</dbReference>
<sequence length="322" mass="36852">MDPGRQLQRAQQGPGSPSPVSSSTRRRRSSRVPRGPAELGILSSCPLRKRFTIDDFEIGRPLGKGKFGNVYLARLKKNRFIVALKVLFKSQIEKAGLEHQLRREVEIQAHLRHPNILRLYNYFYDSRRIYLILEFAPRGELYNLLQRSGPLDEQHTATIMEELADALTYCHNNKVIHRDIKPENLLLGLMGEVKIADFGWSVHAPSLRRQTMCGTLDYLPPEIVEGRTYDEKVDLWCVGVLCYELLVGRPPFESPSQSETQRRILKVDVTFPPSMPEGAQDLVSKLLRYQPSERLPLAQVLEHPWVKAHSRRVLPPGFQKAS</sequence>
<comment type="similarity">
    <text evidence="17">Belongs to the protein kinase superfamily.</text>
</comment>
<feature type="cross-link" description="Glycyl lysine isopeptide (Lys-Gly) (interchain with G-Cter in SUMO2)" evidence="15">
    <location>
        <position position="181"/>
    </location>
</feature>
<dbReference type="Gene3D" id="3.30.200.20">
    <property type="entry name" value="Phosphorylase Kinase, domain 1"/>
    <property type="match status" value="1"/>
</dbReference>
<gene>
    <name evidence="20" type="ORF">MONAX_5E001149</name>
</gene>
<evidence type="ECO:0000256" key="8">
    <source>
        <dbReference type="ARBA" id="ARBA00022777"/>
    </source>
</evidence>
<keyword evidence="3 17" id="KW-0723">Serine/threonine-protein kinase</keyword>
<dbReference type="FunFam" id="1.10.510.10:FF:000235">
    <property type="entry name" value="Serine/threonine-protein kinase ark1"/>
    <property type="match status" value="1"/>
</dbReference>
<keyword evidence="10" id="KW-0131">Cell cycle</keyword>
<feature type="active site" description="Proton acceptor" evidence="13">
    <location>
        <position position="179"/>
    </location>
</feature>
<organism evidence="20 21">
    <name type="scientific">Marmota monax</name>
    <name type="common">Woodchuck</name>
    <dbReference type="NCBI Taxonomy" id="9995"/>
    <lineage>
        <taxon>Eukaryota</taxon>
        <taxon>Metazoa</taxon>
        <taxon>Chordata</taxon>
        <taxon>Craniata</taxon>
        <taxon>Vertebrata</taxon>
        <taxon>Euteleostomi</taxon>
        <taxon>Mammalia</taxon>
        <taxon>Eutheria</taxon>
        <taxon>Euarchontoglires</taxon>
        <taxon>Glires</taxon>
        <taxon>Rodentia</taxon>
        <taxon>Sciuromorpha</taxon>
        <taxon>Sciuridae</taxon>
        <taxon>Xerinae</taxon>
        <taxon>Marmotini</taxon>
        <taxon>Marmota</taxon>
    </lineage>
</organism>
<dbReference type="GO" id="GO:0004674">
    <property type="term" value="F:protein serine/threonine kinase activity"/>
    <property type="evidence" value="ECO:0007669"/>
    <property type="project" value="UniProtKB-KW"/>
</dbReference>
<reference evidence="20" key="1">
    <citation type="submission" date="2019-04" db="EMBL/GenBank/DDBJ databases">
        <authorList>
            <person name="Alioto T."/>
            <person name="Alioto T."/>
        </authorList>
    </citation>
    <scope>NUCLEOTIDE SEQUENCE [LARGE SCALE GENOMIC DNA]</scope>
</reference>
<feature type="binding site" evidence="14 16">
    <location>
        <position position="85"/>
    </location>
    <ligand>
        <name>ATP</name>
        <dbReference type="ChEBI" id="CHEBI:30616"/>
    </ligand>
</feature>
<comment type="caution">
    <text evidence="20">The sequence shown here is derived from an EMBL/GenBank/DDBJ whole genome shotgun (WGS) entry which is preliminary data.</text>
</comment>
<name>A0A5E4DA91_MARMO</name>
<evidence type="ECO:0000256" key="4">
    <source>
        <dbReference type="ARBA" id="ARBA00022618"/>
    </source>
</evidence>
<evidence type="ECO:0000256" key="7">
    <source>
        <dbReference type="ARBA" id="ARBA00022776"/>
    </source>
</evidence>
<evidence type="ECO:0000256" key="18">
    <source>
        <dbReference type="SAM" id="MobiDB-lite"/>
    </source>
</evidence>
<feature type="binding site" evidence="14">
    <location>
        <begin position="134"/>
        <end position="136"/>
    </location>
    <ligand>
        <name>ATP</name>
        <dbReference type="ChEBI" id="CHEBI:30616"/>
    </ligand>
</feature>
<keyword evidence="9 14" id="KW-0067">ATP-binding</keyword>
<evidence type="ECO:0000256" key="16">
    <source>
        <dbReference type="PROSITE-ProRule" id="PRU10141"/>
    </source>
</evidence>
<evidence type="ECO:0000256" key="13">
    <source>
        <dbReference type="PIRSR" id="PIRSR630616-1"/>
    </source>
</evidence>
<dbReference type="AlphaFoldDB" id="A0A5E4DA91"/>
<evidence type="ECO:0000256" key="15">
    <source>
        <dbReference type="PIRSR" id="PIRSR630616-3"/>
    </source>
</evidence>
<evidence type="ECO:0000313" key="21">
    <source>
        <dbReference type="Proteomes" id="UP000335636"/>
    </source>
</evidence>
<evidence type="ECO:0000256" key="12">
    <source>
        <dbReference type="ARBA" id="ARBA00048679"/>
    </source>
</evidence>
<evidence type="ECO:0000259" key="19">
    <source>
        <dbReference type="PROSITE" id="PS50011"/>
    </source>
</evidence>
<dbReference type="InterPro" id="IPR011009">
    <property type="entry name" value="Kinase-like_dom_sf"/>
</dbReference>
<feature type="compositionally biased region" description="Low complexity" evidence="18">
    <location>
        <begin position="13"/>
        <end position="23"/>
    </location>
</feature>
<dbReference type="InterPro" id="IPR000719">
    <property type="entry name" value="Prot_kinase_dom"/>
</dbReference>
<dbReference type="InterPro" id="IPR008271">
    <property type="entry name" value="Ser/Thr_kinase_AS"/>
</dbReference>
<evidence type="ECO:0000256" key="5">
    <source>
        <dbReference type="ARBA" id="ARBA00022679"/>
    </source>
</evidence>
<dbReference type="PROSITE" id="PS00107">
    <property type="entry name" value="PROTEIN_KINASE_ATP"/>
    <property type="match status" value="1"/>
</dbReference>
<keyword evidence="6 14" id="KW-0547">Nucleotide-binding</keyword>
<dbReference type="GO" id="GO:0051301">
    <property type="term" value="P:cell division"/>
    <property type="evidence" value="ECO:0007669"/>
    <property type="project" value="UniProtKB-KW"/>
</dbReference>
<evidence type="ECO:0000256" key="1">
    <source>
        <dbReference type="ARBA" id="ARBA00004186"/>
    </source>
</evidence>
<dbReference type="Pfam" id="PF00069">
    <property type="entry name" value="Pkinase"/>
    <property type="match status" value="1"/>
</dbReference>
<evidence type="ECO:0000256" key="17">
    <source>
        <dbReference type="RuleBase" id="RU000304"/>
    </source>
</evidence>
<comment type="catalytic activity">
    <reaction evidence="12">
        <text>L-seryl-[protein] + ATP = O-phospho-L-seryl-[protein] + ADP + H(+)</text>
        <dbReference type="Rhea" id="RHEA:17989"/>
        <dbReference type="Rhea" id="RHEA-COMP:9863"/>
        <dbReference type="Rhea" id="RHEA-COMP:11604"/>
        <dbReference type="ChEBI" id="CHEBI:15378"/>
        <dbReference type="ChEBI" id="CHEBI:29999"/>
        <dbReference type="ChEBI" id="CHEBI:30616"/>
        <dbReference type="ChEBI" id="CHEBI:83421"/>
        <dbReference type="ChEBI" id="CHEBI:456216"/>
        <dbReference type="EC" id="2.7.11.1"/>
    </reaction>
</comment>
<keyword evidence="5" id="KW-0808">Transferase</keyword>
<dbReference type="FunFam" id="3.30.200.20:FF:000042">
    <property type="entry name" value="Aurora kinase A"/>
    <property type="match status" value="1"/>
</dbReference>
<feature type="binding site" evidence="14">
    <location>
        <position position="197"/>
    </location>
    <ligand>
        <name>ATP</name>
        <dbReference type="ChEBI" id="CHEBI:30616"/>
    </ligand>
</feature>
<evidence type="ECO:0000256" key="14">
    <source>
        <dbReference type="PIRSR" id="PIRSR630616-2"/>
    </source>
</evidence>
<evidence type="ECO:0000256" key="9">
    <source>
        <dbReference type="ARBA" id="ARBA00022840"/>
    </source>
</evidence>
<keyword evidence="4" id="KW-0132">Cell division</keyword>
<protein>
    <recommendedName>
        <fullName evidence="2">non-specific serine/threonine protein kinase</fullName>
        <ecNumber evidence="2">2.7.11.1</ecNumber>
    </recommendedName>
</protein>
<dbReference type="Proteomes" id="UP000335636">
    <property type="component" value="Unassembled WGS sequence"/>
</dbReference>
<dbReference type="InterPro" id="IPR017441">
    <property type="entry name" value="Protein_kinase_ATP_BS"/>
</dbReference>
<feature type="domain" description="Protein kinase" evidence="19">
    <location>
        <begin position="56"/>
        <end position="306"/>
    </location>
</feature>
<comment type="subcellular location">
    <subcellularLocation>
        <location evidence="1">Cytoplasm</location>
        <location evidence="1">Cytoskeleton</location>
        <location evidence="1">Spindle</location>
    </subcellularLocation>
</comment>
<dbReference type="GO" id="GO:0005819">
    <property type="term" value="C:spindle"/>
    <property type="evidence" value="ECO:0007669"/>
    <property type="project" value="UniProtKB-SubCell"/>
</dbReference>
<comment type="catalytic activity">
    <reaction evidence="11">
        <text>L-threonyl-[protein] + ATP = O-phospho-L-threonyl-[protein] + ADP + H(+)</text>
        <dbReference type="Rhea" id="RHEA:46608"/>
        <dbReference type="Rhea" id="RHEA-COMP:11060"/>
        <dbReference type="Rhea" id="RHEA-COMP:11605"/>
        <dbReference type="ChEBI" id="CHEBI:15378"/>
        <dbReference type="ChEBI" id="CHEBI:30013"/>
        <dbReference type="ChEBI" id="CHEBI:30616"/>
        <dbReference type="ChEBI" id="CHEBI:61977"/>
        <dbReference type="ChEBI" id="CHEBI:456216"/>
        <dbReference type="EC" id="2.7.11.1"/>
    </reaction>
</comment>
<dbReference type="PROSITE" id="PS50011">
    <property type="entry name" value="PROTEIN_KINASE_DOM"/>
    <property type="match status" value="1"/>
</dbReference>
<feature type="binding site" evidence="14">
    <location>
        <position position="66"/>
    </location>
    <ligand>
        <name>ATP</name>
        <dbReference type="ChEBI" id="CHEBI:30616"/>
    </ligand>
</feature>
<dbReference type="SMART" id="SM00220">
    <property type="entry name" value="S_TKc"/>
    <property type="match status" value="1"/>
</dbReference>
<evidence type="ECO:0000256" key="3">
    <source>
        <dbReference type="ARBA" id="ARBA00022527"/>
    </source>
</evidence>
<dbReference type="Gene3D" id="1.10.510.10">
    <property type="entry name" value="Transferase(Phosphotransferase) domain 1"/>
    <property type="match status" value="1"/>
</dbReference>
<keyword evidence="21" id="KW-1185">Reference proteome</keyword>
<dbReference type="InterPro" id="IPR030616">
    <property type="entry name" value="Aur-like"/>
</dbReference>
<proteinExistence type="inferred from homology"/>
<keyword evidence="8" id="KW-0418">Kinase</keyword>
<evidence type="ECO:0000256" key="6">
    <source>
        <dbReference type="ARBA" id="ARBA00022741"/>
    </source>
</evidence>
<evidence type="ECO:0000256" key="2">
    <source>
        <dbReference type="ARBA" id="ARBA00012513"/>
    </source>
</evidence>
<dbReference type="PANTHER" id="PTHR24350">
    <property type="entry name" value="SERINE/THREONINE-PROTEIN KINASE IAL-RELATED"/>
    <property type="match status" value="1"/>
</dbReference>
<dbReference type="SUPFAM" id="SSF56112">
    <property type="entry name" value="Protein kinase-like (PK-like)"/>
    <property type="match status" value="1"/>
</dbReference>